<proteinExistence type="predicted"/>
<evidence type="ECO:0000313" key="3">
    <source>
        <dbReference type="EnsemblPlants" id="PAC:32953498.CDS.1"/>
    </source>
</evidence>
<dbReference type="AlphaFoldDB" id="A0A2K1KIW3"/>
<evidence type="ECO:0000256" key="1">
    <source>
        <dbReference type="SAM" id="Phobius"/>
    </source>
</evidence>
<evidence type="ECO:0000313" key="2">
    <source>
        <dbReference type="EMBL" id="PNR53709.1"/>
    </source>
</evidence>
<accession>A0A2K1KIW3</accession>
<dbReference type="InParanoid" id="A0A2K1KIW3"/>
<evidence type="ECO:0000313" key="4">
    <source>
        <dbReference type="Proteomes" id="UP000006727"/>
    </source>
</evidence>
<reference evidence="3" key="3">
    <citation type="submission" date="2020-12" db="UniProtKB">
        <authorList>
            <consortium name="EnsemblPlants"/>
        </authorList>
    </citation>
    <scope>IDENTIFICATION</scope>
</reference>
<reference evidence="2 4" key="1">
    <citation type="journal article" date="2008" name="Science">
        <title>The Physcomitrella genome reveals evolutionary insights into the conquest of land by plants.</title>
        <authorList>
            <person name="Rensing S."/>
            <person name="Lang D."/>
            <person name="Zimmer A."/>
            <person name="Terry A."/>
            <person name="Salamov A."/>
            <person name="Shapiro H."/>
            <person name="Nishiyama T."/>
            <person name="Perroud P.-F."/>
            <person name="Lindquist E."/>
            <person name="Kamisugi Y."/>
            <person name="Tanahashi T."/>
            <person name="Sakakibara K."/>
            <person name="Fujita T."/>
            <person name="Oishi K."/>
            <person name="Shin-I T."/>
            <person name="Kuroki Y."/>
            <person name="Toyoda A."/>
            <person name="Suzuki Y."/>
            <person name="Hashimoto A."/>
            <person name="Yamaguchi K."/>
            <person name="Sugano A."/>
            <person name="Kohara Y."/>
            <person name="Fujiyama A."/>
            <person name="Anterola A."/>
            <person name="Aoki S."/>
            <person name="Ashton N."/>
            <person name="Barbazuk W.B."/>
            <person name="Barker E."/>
            <person name="Bennetzen J."/>
            <person name="Bezanilla M."/>
            <person name="Blankenship R."/>
            <person name="Cho S.H."/>
            <person name="Dutcher S."/>
            <person name="Estelle M."/>
            <person name="Fawcett J.A."/>
            <person name="Gundlach H."/>
            <person name="Hanada K."/>
            <person name="Heyl A."/>
            <person name="Hicks K.A."/>
            <person name="Hugh J."/>
            <person name="Lohr M."/>
            <person name="Mayer K."/>
            <person name="Melkozernov A."/>
            <person name="Murata T."/>
            <person name="Nelson D."/>
            <person name="Pils B."/>
            <person name="Prigge M."/>
            <person name="Reiss B."/>
            <person name="Renner T."/>
            <person name="Rombauts S."/>
            <person name="Rushton P."/>
            <person name="Sanderfoot A."/>
            <person name="Schween G."/>
            <person name="Shiu S.-H."/>
            <person name="Stueber K."/>
            <person name="Theodoulou F.L."/>
            <person name="Tu H."/>
            <person name="Van de Peer Y."/>
            <person name="Verrier P.J."/>
            <person name="Waters E."/>
            <person name="Wood A."/>
            <person name="Yang L."/>
            <person name="Cove D."/>
            <person name="Cuming A."/>
            <person name="Hasebe M."/>
            <person name="Lucas S."/>
            <person name="Mishler D.B."/>
            <person name="Reski R."/>
            <person name="Grigoriev I."/>
            <person name="Quatrano R.S."/>
            <person name="Boore J.L."/>
        </authorList>
    </citation>
    <scope>NUCLEOTIDE SEQUENCE [LARGE SCALE GENOMIC DNA]</scope>
    <source>
        <strain evidence="3 4">cv. Gransden 2004</strain>
    </source>
</reference>
<keyword evidence="1" id="KW-0472">Membrane</keyword>
<protein>
    <submittedName>
        <fullName evidence="2 3">Uncharacterized protein</fullName>
    </submittedName>
</protein>
<name>A0A2K1KIW3_PHYPA</name>
<dbReference type="PROSITE" id="PS51257">
    <property type="entry name" value="PROKAR_LIPOPROTEIN"/>
    <property type="match status" value="1"/>
</dbReference>
<organism evidence="2">
    <name type="scientific">Physcomitrium patens</name>
    <name type="common">Spreading-leaved earth moss</name>
    <name type="synonym">Physcomitrella patens</name>
    <dbReference type="NCBI Taxonomy" id="3218"/>
    <lineage>
        <taxon>Eukaryota</taxon>
        <taxon>Viridiplantae</taxon>
        <taxon>Streptophyta</taxon>
        <taxon>Embryophyta</taxon>
        <taxon>Bryophyta</taxon>
        <taxon>Bryophytina</taxon>
        <taxon>Bryopsida</taxon>
        <taxon>Funariidae</taxon>
        <taxon>Funariales</taxon>
        <taxon>Funariaceae</taxon>
        <taxon>Physcomitrium</taxon>
    </lineage>
</organism>
<keyword evidence="4" id="KW-1185">Reference proteome</keyword>
<keyword evidence="1" id="KW-0812">Transmembrane</keyword>
<dbReference type="Gramene" id="Pp3c5_7800V3.1">
    <property type="protein sequence ID" value="PAC:32953498.CDS.1"/>
    <property type="gene ID" value="Pp3c5_7800"/>
</dbReference>
<dbReference type="PaxDb" id="3218-PP1S186_82V6.1"/>
<dbReference type="EnsemblPlants" id="Pp3c5_7800V3.1">
    <property type="protein sequence ID" value="PAC:32953498.CDS.1"/>
    <property type="gene ID" value="Pp3c5_7800"/>
</dbReference>
<gene>
    <name evidence="2" type="ORF">PHYPA_007384</name>
</gene>
<sequence>MSALRCEAIALQTNRITAPLPLIAILLSCGSLNILKPRMLAKLFTSLELLLHS</sequence>
<reference evidence="2 4" key="2">
    <citation type="journal article" date="2018" name="Plant J.">
        <title>The Physcomitrella patens chromosome-scale assembly reveals moss genome structure and evolution.</title>
        <authorList>
            <person name="Lang D."/>
            <person name="Ullrich K.K."/>
            <person name="Murat F."/>
            <person name="Fuchs J."/>
            <person name="Jenkins J."/>
            <person name="Haas F.B."/>
            <person name="Piednoel M."/>
            <person name="Gundlach H."/>
            <person name="Van Bel M."/>
            <person name="Meyberg R."/>
            <person name="Vives C."/>
            <person name="Morata J."/>
            <person name="Symeonidi A."/>
            <person name="Hiss M."/>
            <person name="Muchero W."/>
            <person name="Kamisugi Y."/>
            <person name="Saleh O."/>
            <person name="Blanc G."/>
            <person name="Decker E.L."/>
            <person name="van Gessel N."/>
            <person name="Grimwood J."/>
            <person name="Hayes R.D."/>
            <person name="Graham S.W."/>
            <person name="Gunter L.E."/>
            <person name="McDaniel S.F."/>
            <person name="Hoernstein S.N.W."/>
            <person name="Larsson A."/>
            <person name="Li F.W."/>
            <person name="Perroud P.F."/>
            <person name="Phillips J."/>
            <person name="Ranjan P."/>
            <person name="Rokshar D.S."/>
            <person name="Rothfels C.J."/>
            <person name="Schneider L."/>
            <person name="Shu S."/>
            <person name="Stevenson D.W."/>
            <person name="Thummler F."/>
            <person name="Tillich M."/>
            <person name="Villarreal Aguilar J.C."/>
            <person name="Widiez T."/>
            <person name="Wong G.K."/>
            <person name="Wymore A."/>
            <person name="Zhang Y."/>
            <person name="Zimmer A.D."/>
            <person name="Quatrano R.S."/>
            <person name="Mayer K.F.X."/>
            <person name="Goodstein D."/>
            <person name="Casacuberta J.M."/>
            <person name="Vandepoele K."/>
            <person name="Reski R."/>
            <person name="Cuming A.C."/>
            <person name="Tuskan G.A."/>
            <person name="Maumus F."/>
            <person name="Salse J."/>
            <person name="Schmutz J."/>
            <person name="Rensing S.A."/>
        </authorList>
    </citation>
    <scope>NUCLEOTIDE SEQUENCE [LARGE SCALE GENOMIC DNA]</scope>
    <source>
        <strain evidence="3 4">cv. Gransden 2004</strain>
    </source>
</reference>
<feature type="transmembrane region" description="Helical" evidence="1">
    <location>
        <begin position="16"/>
        <end position="35"/>
    </location>
</feature>
<dbReference type="Proteomes" id="UP000006727">
    <property type="component" value="Chromosome 5"/>
</dbReference>
<dbReference type="EMBL" id="ABEU02000005">
    <property type="protein sequence ID" value="PNR53709.1"/>
    <property type="molecule type" value="Genomic_DNA"/>
</dbReference>
<keyword evidence="1" id="KW-1133">Transmembrane helix</keyword>